<evidence type="ECO:0000313" key="5">
    <source>
        <dbReference type="Proteomes" id="UP001463665"/>
    </source>
</evidence>
<organism evidence="4 5">
    <name type="scientific">Chryseobacterium endophyticum</name>
    <dbReference type="NCBI Taxonomy" id="1854762"/>
    <lineage>
        <taxon>Bacteria</taxon>
        <taxon>Pseudomonadati</taxon>
        <taxon>Bacteroidota</taxon>
        <taxon>Flavobacteriia</taxon>
        <taxon>Flavobacteriales</taxon>
        <taxon>Weeksellaceae</taxon>
        <taxon>Chryseobacterium group</taxon>
        <taxon>Chryseobacterium</taxon>
    </lineage>
</organism>
<dbReference type="PANTHER" id="PTHR42715:SF3">
    <property type="entry name" value="BETA-GLUCOSIDASE B-RELATED"/>
    <property type="match status" value="1"/>
</dbReference>
<dbReference type="RefSeq" id="WP_345765484.1">
    <property type="nucleotide sequence ID" value="NZ_CP154834.1"/>
</dbReference>
<evidence type="ECO:0000256" key="1">
    <source>
        <dbReference type="ARBA" id="ARBA00005336"/>
    </source>
</evidence>
<dbReference type="Pfam" id="PF01915">
    <property type="entry name" value="Glyco_hydro_3_C"/>
    <property type="match status" value="1"/>
</dbReference>
<dbReference type="Gene3D" id="3.40.50.1700">
    <property type="entry name" value="Glycoside hydrolase family 3 C-terminal domain"/>
    <property type="match status" value="1"/>
</dbReference>
<dbReference type="PANTHER" id="PTHR42715">
    <property type="entry name" value="BETA-GLUCOSIDASE"/>
    <property type="match status" value="1"/>
</dbReference>
<dbReference type="InterPro" id="IPR050288">
    <property type="entry name" value="Cellulose_deg_GH3"/>
</dbReference>
<keyword evidence="2 4" id="KW-0378">Hydrolase</keyword>
<reference evidence="4 5" key="1">
    <citation type="submission" date="2024-04" db="EMBL/GenBank/DDBJ databases">
        <title>Genome sequencing and assembly of rice foliar adapted Chryseobacterium endophyticum OsEnb-ALM-A6.</title>
        <authorList>
            <person name="Kumar S."/>
            <person name="Javed M."/>
            <person name="Chouhan V."/>
            <person name="Charishma K."/>
            <person name="Patel A."/>
            <person name="Kumar M."/>
            <person name="Sahu K.P."/>
            <person name="Kumar A."/>
        </authorList>
    </citation>
    <scope>NUCLEOTIDE SEQUENCE [LARGE SCALE GENOMIC DNA]</scope>
    <source>
        <strain evidence="4 5">OsEnb-ALM-A6</strain>
    </source>
</reference>
<dbReference type="SMART" id="SM01217">
    <property type="entry name" value="Fn3_like"/>
    <property type="match status" value="1"/>
</dbReference>
<dbReference type="Pfam" id="PF14310">
    <property type="entry name" value="Fn3-like"/>
    <property type="match status" value="1"/>
</dbReference>
<dbReference type="InterPro" id="IPR036881">
    <property type="entry name" value="Glyco_hydro_3_C_sf"/>
</dbReference>
<accession>A0AAU6WJQ5</accession>
<dbReference type="EMBL" id="CP154834">
    <property type="protein sequence ID" value="XAO72730.1"/>
    <property type="molecule type" value="Genomic_DNA"/>
</dbReference>
<dbReference type="GO" id="GO:0008422">
    <property type="term" value="F:beta-glucosidase activity"/>
    <property type="evidence" value="ECO:0007669"/>
    <property type="project" value="TreeGrafter"/>
</dbReference>
<name>A0AAU6WJQ5_9FLAO</name>
<dbReference type="InterPro" id="IPR026891">
    <property type="entry name" value="Fn3-like"/>
</dbReference>
<evidence type="ECO:0000256" key="2">
    <source>
        <dbReference type="ARBA" id="ARBA00022801"/>
    </source>
</evidence>
<dbReference type="InterPro" id="IPR013783">
    <property type="entry name" value="Ig-like_fold"/>
</dbReference>
<evidence type="ECO:0000313" key="4">
    <source>
        <dbReference type="EMBL" id="XAO72730.1"/>
    </source>
</evidence>
<dbReference type="InterPro" id="IPR002772">
    <property type="entry name" value="Glyco_hydro_3_C"/>
</dbReference>
<gene>
    <name evidence="4" type="ORF">AAFP95_12700</name>
</gene>
<proteinExistence type="inferred from homology"/>
<dbReference type="AlphaFoldDB" id="A0AAU6WJQ5"/>
<evidence type="ECO:0000259" key="3">
    <source>
        <dbReference type="SMART" id="SM01217"/>
    </source>
</evidence>
<dbReference type="GO" id="GO:0009251">
    <property type="term" value="P:glucan catabolic process"/>
    <property type="evidence" value="ECO:0007669"/>
    <property type="project" value="TreeGrafter"/>
</dbReference>
<sequence length="198" mass="21643">MNAWYGGQSSGAAVADVLSGDYNPSGKLPVTFYKSIEQLDNGLSKTSKHKGFENYDMQGRTYRYMKETPLYPFGHGLSYSNFSYGNATLSKNSISANENITISVPVTNTSGKNGEEVVEVYIKRNNDPLAPVKTLRAFQRVAVPSKTSKTVQLTLSPDSFMFYDEKADDLVSKPGDYTILYGGTSADSGLKSLSLKVK</sequence>
<protein>
    <submittedName>
        <fullName evidence="4">Glycoside hydrolase family 3 C-terminal domain-containing protein</fullName>
    </submittedName>
</protein>
<dbReference type="SUPFAM" id="SSF52279">
    <property type="entry name" value="Beta-D-glucan exohydrolase, C-terminal domain"/>
    <property type="match status" value="1"/>
</dbReference>
<feature type="domain" description="Fibronectin type III-like" evidence="3">
    <location>
        <begin position="116"/>
        <end position="185"/>
    </location>
</feature>
<keyword evidence="5" id="KW-1185">Reference proteome</keyword>
<comment type="similarity">
    <text evidence="1">Belongs to the glycosyl hydrolase 3 family.</text>
</comment>
<dbReference type="Gene3D" id="2.60.40.10">
    <property type="entry name" value="Immunoglobulins"/>
    <property type="match status" value="1"/>
</dbReference>
<dbReference type="Proteomes" id="UP001463665">
    <property type="component" value="Chromosome"/>
</dbReference>